<reference evidence="1 2" key="1">
    <citation type="journal article" date="2014" name="BMC Biol.">
        <title>Variable recombination dynamics during the emergence, transmission and 'disarming' of a multidrug-resistant pneumococcal clone.</title>
        <authorList>
            <person name="Croucher N.J."/>
            <person name="Hanage W.P."/>
            <person name="Harris S.R."/>
            <person name="McGee L."/>
            <person name="van der Linden M."/>
            <person name="de Lencastre H."/>
            <person name="Sa-Leao R."/>
            <person name="Song J.H."/>
            <person name="Ko K.S."/>
            <person name="Beall B."/>
            <person name="Klugman K.P."/>
            <person name="Parkhill J."/>
            <person name="Tomasz A."/>
            <person name="Kristinsson K.G."/>
            <person name="Bentley S.D."/>
        </authorList>
    </citation>
    <scope>NUCLEOTIDE SEQUENCE [LARGE SCALE GENOMIC DNA]</scope>
</reference>
<keyword evidence="2" id="KW-1185">Reference proteome</keyword>
<evidence type="ECO:0000313" key="1">
    <source>
        <dbReference type="EMBL" id="CDL74060.1"/>
    </source>
</evidence>
<dbReference type="Proteomes" id="UP000203604">
    <property type="component" value="Segment"/>
</dbReference>
<organism evidence="1 2">
    <name type="scientific">Streptococcus phage DCC1738</name>
    <dbReference type="NCBI Taxonomy" id="1448273"/>
    <lineage>
        <taxon>Viruses</taxon>
        <taxon>Duplodnaviria</taxon>
        <taxon>Heunggongvirae</taxon>
        <taxon>Uroviricota</taxon>
        <taxon>Caudoviricetes</taxon>
        <taxon>Ferrettivirinae</taxon>
        <taxon>Hinxtonvirus</taxon>
        <taxon>Hinxtonvirus DCC1738</taxon>
    </lineage>
</organism>
<dbReference type="RefSeq" id="YP_009043214.1">
    <property type="nucleotide sequence ID" value="NC_024361.1"/>
</dbReference>
<dbReference type="EMBL" id="HG799497">
    <property type="protein sequence ID" value="CDL74060.1"/>
    <property type="molecule type" value="Genomic_DNA"/>
</dbReference>
<dbReference type="KEGG" id="vg:19685235"/>
<dbReference type="GeneID" id="19685235"/>
<dbReference type="OrthoDB" id="23556at10239"/>
<protein>
    <submittedName>
        <fullName evidence="1">Phage protein</fullName>
    </submittedName>
</protein>
<sequence>MKLLTKLKLRLEGVIKSVNLDWREVAIEVSNDLLEERKRRFMREQENHDLKQELAAYKYKENFDIKARLQGEM</sequence>
<accession>A0A060QNU5</accession>
<proteinExistence type="predicted"/>
<name>A0A060QNU5_9CAUD</name>
<evidence type="ECO:0000313" key="2">
    <source>
        <dbReference type="Proteomes" id="UP000203604"/>
    </source>
</evidence>